<evidence type="ECO:0000313" key="2">
    <source>
        <dbReference type="EMBL" id="EKC47631.1"/>
    </source>
</evidence>
<comment type="caution">
    <text evidence="2">The sequence shown here is derived from an EMBL/GenBank/DDBJ whole genome shotgun (WGS) entry which is preliminary data.</text>
</comment>
<evidence type="ECO:0000313" key="3">
    <source>
        <dbReference type="EMBL" id="EKC64343.1"/>
    </source>
</evidence>
<reference evidence="2" key="1">
    <citation type="journal article" date="2013" name="Environ. Microbiol.">
        <title>Microbiota from the distal guts of lean and obese adolescents exhibit partial functional redundancy besides clear differences in community structure.</title>
        <authorList>
            <person name="Ferrer M."/>
            <person name="Ruiz A."/>
            <person name="Lanza F."/>
            <person name="Haange S.B."/>
            <person name="Oberbach A."/>
            <person name="Till H."/>
            <person name="Bargiela R."/>
            <person name="Campoy C."/>
            <person name="Segura M.T."/>
            <person name="Richter M."/>
            <person name="von Bergen M."/>
            <person name="Seifert J."/>
            <person name="Suarez A."/>
        </authorList>
    </citation>
    <scope>NUCLEOTIDE SEQUENCE</scope>
</reference>
<feature type="region of interest" description="Disordered" evidence="1">
    <location>
        <begin position="30"/>
        <end position="77"/>
    </location>
</feature>
<dbReference type="EMBL" id="AJWY01013255">
    <property type="protein sequence ID" value="EKC47631.1"/>
    <property type="molecule type" value="Genomic_DNA"/>
</dbReference>
<organism evidence="2">
    <name type="scientific">human gut metagenome</name>
    <dbReference type="NCBI Taxonomy" id="408170"/>
    <lineage>
        <taxon>unclassified sequences</taxon>
        <taxon>metagenomes</taxon>
        <taxon>organismal metagenomes</taxon>
    </lineage>
</organism>
<dbReference type="EMBL" id="AJWZ01004814">
    <property type="protein sequence ID" value="EKC64343.1"/>
    <property type="molecule type" value="Genomic_DNA"/>
</dbReference>
<sequence length="155" mass="17153">MAKRVKAGALDESMIIQSFKDDNLIADPASAVRSESAPPIPSADPRSVASEVSAPAQSEATVSEDESSTVKVKSRRRRGGYEDTFLKVKEFRARQSVYISQPTHQAILKLVHLLALKGIEISVGGYIDNVMADHFQQHRDDIAEMFQQHSLKDFL</sequence>
<protein>
    <recommendedName>
        <fullName evidence="4">DUF3408 domain-containing protein</fullName>
    </recommendedName>
</protein>
<accession>K1SJX8</accession>
<dbReference type="InterPro" id="IPR021823">
    <property type="entry name" value="DUF3408"/>
</dbReference>
<dbReference type="Pfam" id="PF11888">
    <property type="entry name" value="DUF3408"/>
    <property type="match status" value="1"/>
</dbReference>
<evidence type="ECO:0000256" key="1">
    <source>
        <dbReference type="SAM" id="MobiDB-lite"/>
    </source>
</evidence>
<name>K1SJX8_9ZZZZ</name>
<gene>
    <name evidence="2" type="ORF">LEA_19284</name>
    <name evidence="3" type="ORF">OBE_07013</name>
</gene>
<proteinExistence type="predicted"/>
<evidence type="ECO:0008006" key="4">
    <source>
        <dbReference type="Google" id="ProtNLM"/>
    </source>
</evidence>
<dbReference type="AlphaFoldDB" id="K1SJX8"/>